<dbReference type="InterPro" id="IPR033449">
    <property type="entry name" value="Rit1_N"/>
</dbReference>
<evidence type="ECO:0000259" key="3">
    <source>
        <dbReference type="Pfam" id="PF17184"/>
    </source>
</evidence>
<comment type="caution">
    <text evidence="4">The sequence shown here is derived from an EMBL/GenBank/DDBJ whole genome shotgun (WGS) entry which is preliminary data.</text>
</comment>
<dbReference type="PIRSF" id="PIRSF007747">
    <property type="entry name" value="Ribosyl_Ptfrase"/>
    <property type="match status" value="1"/>
</dbReference>
<feature type="domain" description="Rit1 DUSP-like" evidence="2">
    <location>
        <begin position="357"/>
        <end position="468"/>
    </location>
</feature>
<dbReference type="OrthoDB" id="45256at2759"/>
<sequence>MLTPQSLLHLERNSSMSPPTTSDLIFSEQANHNFSKTLGALKRSTLSIHNRLRSIEEDAAFARRVQAAYSRPLIANERCGSWYIEPSQKAGSAYFKSTDGHTGVWKFSSRRLNLQLLEVIGKNDGCIIVDSTRRGKRMPDALSKTIPIWCSVVNRVLFPTNTTSHQLYTPPQVVSGSEHSQISALLPSFHNALQALNLPLAELKHHIAKPLRPMWVTPDSNLTPTNGIFTDCHLVICCTVSRRVIGGEISEGGYIQGAGDDTENWALGLTPTAFWTNRQILLTTSETDLPVLINTLNEDVVSKVEGGGEARCVKPTSALFIAKEAVLRSTSVGPAALIIALSPVLTDKSAWRSSPRRLDIGIGPHKIGSRKLRSALPFIASFVREALTSESVLDLKIAVVCESGKDLSVGVALALLCLFFTNEGQLSEGTVPQRFDKAFIRARLGWLSTAMPDANPNRTTLQSVNSFLMERPK</sequence>
<dbReference type="GO" id="GO:0019988">
    <property type="term" value="P:charged-tRNA amino acid modification"/>
    <property type="evidence" value="ECO:0007669"/>
    <property type="project" value="InterPro"/>
</dbReference>
<proteinExistence type="predicted"/>
<evidence type="ECO:0000313" key="4">
    <source>
        <dbReference type="EMBL" id="KAG9235400.1"/>
    </source>
</evidence>
<name>A0A9P7YLQ0_9HELO</name>
<evidence type="ECO:0000256" key="1">
    <source>
        <dbReference type="SAM" id="MobiDB-lite"/>
    </source>
</evidence>
<evidence type="ECO:0000259" key="2">
    <source>
        <dbReference type="Pfam" id="PF04179"/>
    </source>
</evidence>
<reference evidence="4" key="1">
    <citation type="journal article" date="2021" name="IMA Fungus">
        <title>Genomic characterization of three marine fungi, including Emericellopsis atlantica sp. nov. with signatures of a generalist lifestyle and marine biomass degradation.</title>
        <authorList>
            <person name="Hagestad O.C."/>
            <person name="Hou L."/>
            <person name="Andersen J.H."/>
            <person name="Hansen E.H."/>
            <person name="Altermark B."/>
            <person name="Li C."/>
            <person name="Kuhnert E."/>
            <person name="Cox R.J."/>
            <person name="Crous P.W."/>
            <person name="Spatafora J.W."/>
            <person name="Lail K."/>
            <person name="Amirebrahimi M."/>
            <person name="Lipzen A."/>
            <person name="Pangilinan J."/>
            <person name="Andreopoulos W."/>
            <person name="Hayes R.D."/>
            <person name="Ng V."/>
            <person name="Grigoriev I.V."/>
            <person name="Jackson S.A."/>
            <person name="Sutton T.D.S."/>
            <person name="Dobson A.D.W."/>
            <person name="Rama T."/>
        </authorList>
    </citation>
    <scope>NUCLEOTIDE SEQUENCE</scope>
    <source>
        <strain evidence="4">TRa018bII</strain>
    </source>
</reference>
<dbReference type="EMBL" id="MU251433">
    <property type="protein sequence ID" value="KAG9235400.1"/>
    <property type="molecule type" value="Genomic_DNA"/>
</dbReference>
<feature type="region of interest" description="Disordered" evidence="1">
    <location>
        <begin position="1"/>
        <end position="20"/>
    </location>
</feature>
<dbReference type="InterPro" id="IPR033421">
    <property type="entry name" value="Rit1_DUSP-like"/>
</dbReference>
<dbReference type="PANTHER" id="PTHR31811">
    <property type="entry name" value="TRNA A64-2'-O-RIBOSYLPHOSPHATE TRANSFERASE"/>
    <property type="match status" value="1"/>
</dbReference>
<gene>
    <name evidence="4" type="ORF">BJ875DRAFT_459259</name>
</gene>
<dbReference type="InterPro" id="IPR007306">
    <property type="entry name" value="Rit1"/>
</dbReference>
<evidence type="ECO:0000313" key="5">
    <source>
        <dbReference type="Proteomes" id="UP000824998"/>
    </source>
</evidence>
<dbReference type="Pfam" id="PF04179">
    <property type="entry name" value="Init_tRNA_PT"/>
    <property type="match status" value="1"/>
</dbReference>
<accession>A0A9P7YLQ0</accession>
<feature type="domain" description="Rit1 N-terminal" evidence="3">
    <location>
        <begin position="41"/>
        <end position="296"/>
    </location>
</feature>
<dbReference type="AlphaFoldDB" id="A0A9P7YLQ0"/>
<dbReference type="Proteomes" id="UP000824998">
    <property type="component" value="Unassembled WGS sequence"/>
</dbReference>
<dbReference type="GO" id="GO:0043399">
    <property type="term" value="F:tRNA adenosine(64)-2'-O-ribosylphosphate transferase activity"/>
    <property type="evidence" value="ECO:0007669"/>
    <property type="project" value="InterPro"/>
</dbReference>
<dbReference type="GO" id="GO:0005737">
    <property type="term" value="C:cytoplasm"/>
    <property type="evidence" value="ECO:0007669"/>
    <property type="project" value="TreeGrafter"/>
</dbReference>
<dbReference type="Pfam" id="PF17184">
    <property type="entry name" value="Rit1_C"/>
    <property type="match status" value="1"/>
</dbReference>
<keyword evidence="5" id="KW-1185">Reference proteome</keyword>
<protein>
    <submittedName>
        <fullName evidence="4">tRNA a64-2'-o-ribosylphosphate transferas-like protein</fullName>
    </submittedName>
</protein>
<organism evidence="4 5">
    <name type="scientific">Amylocarpus encephaloides</name>
    <dbReference type="NCBI Taxonomy" id="45428"/>
    <lineage>
        <taxon>Eukaryota</taxon>
        <taxon>Fungi</taxon>
        <taxon>Dikarya</taxon>
        <taxon>Ascomycota</taxon>
        <taxon>Pezizomycotina</taxon>
        <taxon>Leotiomycetes</taxon>
        <taxon>Helotiales</taxon>
        <taxon>Helotiales incertae sedis</taxon>
        <taxon>Amylocarpus</taxon>
    </lineage>
</organism>
<dbReference type="PANTHER" id="PTHR31811:SF0">
    <property type="entry name" value="TRNA A64-2'-O-RIBOSYLPHOSPHATE TRANSFERASE"/>
    <property type="match status" value="1"/>
</dbReference>